<keyword evidence="2" id="KW-0342">GTP-binding</keyword>
<dbReference type="SMART" id="SM00053">
    <property type="entry name" value="DYNc"/>
    <property type="match status" value="1"/>
</dbReference>
<evidence type="ECO:0000313" key="5">
    <source>
        <dbReference type="EMBL" id="KAK8971284.1"/>
    </source>
</evidence>
<dbReference type="PANTHER" id="PTHR11566">
    <property type="entry name" value="DYNAMIN"/>
    <property type="match status" value="1"/>
</dbReference>
<proteinExistence type="predicted"/>
<dbReference type="InterPro" id="IPR030381">
    <property type="entry name" value="G_DYNAMIN_dom"/>
</dbReference>
<dbReference type="PRINTS" id="PR00195">
    <property type="entry name" value="DYNAMIN"/>
</dbReference>
<dbReference type="InterPro" id="IPR020850">
    <property type="entry name" value="GED_dom"/>
</dbReference>
<dbReference type="CDD" id="cd08771">
    <property type="entry name" value="DLP_1"/>
    <property type="match status" value="1"/>
</dbReference>
<name>A0ABR2N582_9ASPA</name>
<dbReference type="Pfam" id="PF02212">
    <property type="entry name" value="GED"/>
    <property type="match status" value="1"/>
</dbReference>
<dbReference type="SUPFAM" id="SSF52540">
    <property type="entry name" value="P-loop containing nucleoside triphosphate hydrolases"/>
    <property type="match status" value="1"/>
</dbReference>
<dbReference type="Pfam" id="PF00350">
    <property type="entry name" value="Dynamin_N"/>
    <property type="match status" value="1"/>
</dbReference>
<dbReference type="InterPro" id="IPR045063">
    <property type="entry name" value="Dynamin_N"/>
</dbReference>
<feature type="domain" description="Dynamin-type G" evidence="4">
    <location>
        <begin position="44"/>
        <end position="306"/>
    </location>
</feature>
<dbReference type="PROSITE" id="PS51388">
    <property type="entry name" value="GED"/>
    <property type="match status" value="1"/>
</dbReference>
<dbReference type="SMART" id="SM00302">
    <property type="entry name" value="GED"/>
    <property type="match status" value="1"/>
</dbReference>
<dbReference type="Proteomes" id="UP001412067">
    <property type="component" value="Unassembled WGS sequence"/>
</dbReference>
<accession>A0ABR2N582</accession>
<dbReference type="Gene3D" id="1.20.120.1240">
    <property type="entry name" value="Dynamin, middle domain"/>
    <property type="match status" value="1"/>
</dbReference>
<dbReference type="InterPro" id="IPR000375">
    <property type="entry name" value="Dynamin_stalk"/>
</dbReference>
<dbReference type="InterPro" id="IPR003130">
    <property type="entry name" value="GED"/>
</dbReference>
<dbReference type="Gene3D" id="3.40.50.300">
    <property type="entry name" value="P-loop containing nucleotide triphosphate hydrolases"/>
    <property type="match status" value="1"/>
</dbReference>
<dbReference type="InterPro" id="IPR027417">
    <property type="entry name" value="P-loop_NTPase"/>
</dbReference>
<dbReference type="InterPro" id="IPR022812">
    <property type="entry name" value="Dynamin"/>
</dbReference>
<sequence length="656" mass="73562">MAPSSSSTSRLPVVNALTSSYNEQIRPLLDAVDRLRQLRVMQEGIQLPTIVVVGDQSSGKSSVLESLAGISLPRGQGICTRVPLIMRLQDDPSRSTPLLHLEYHERVIKTTEEDITLAIEIATSEIAGSGKGISDTPLTLVVRKKGVPDLTMVDLPGITRVPVHGQPENIYEQISGIIMRYIQPAESIILNVLSASVDFPTCESIRMSQQVDRTGERTLAVVTKADKWPEGLLEKVTADDVNIGLGYVCVRNRIGAESYEEARASEADLFNSHHLLSRIDKSIVGIPVLAQRLMHIQAQSIARSFPNIVKKVNEKLTASISELDGMPQNLVSVADAMRAFMQIISKAKDRLKKLLIIGEYEDYSDDNQMHGTARLAEMLNEYAKDLPADIPSKGGFLMEEIGILEEARGIGLPNFLPRTAFLTLLQLKVKEVSSLPQDFVSKVWCYLEDVVLRVLDQAAENYPPLQACTRRAAQNLVEKMRRKSRQVVKEFIEMEMITDYTCNPDYMKIWVDLMDSQEGFMEVIHNHSKPAKMTIQIVGEVNVSHLRGMHDGLIEQAFDIRMRLISYWKCVVLRLVDILALHVRYAVKNLVDNELETEIVNEVMGRARNDIEKMLEESPSTAGKRERLRKSIEMLKESKEVVGKIVDRINAMPLME</sequence>
<protein>
    <submittedName>
        <fullName evidence="5">Dynamin-related protein 4C</fullName>
    </submittedName>
</protein>
<dbReference type="PANTHER" id="PTHR11566:SF173">
    <property type="entry name" value="DYNAMIN-RELATED PROTEIN 4C"/>
    <property type="match status" value="1"/>
</dbReference>
<gene>
    <name evidence="5" type="primary">DRP4C</name>
    <name evidence="5" type="ORF">KSP40_PGU014133</name>
</gene>
<dbReference type="PROSITE" id="PS51718">
    <property type="entry name" value="G_DYNAMIN_2"/>
    <property type="match status" value="1"/>
</dbReference>
<keyword evidence="1" id="KW-0547">Nucleotide-binding</keyword>
<evidence type="ECO:0000256" key="1">
    <source>
        <dbReference type="ARBA" id="ARBA00022741"/>
    </source>
</evidence>
<organism evidence="5 6">
    <name type="scientific">Platanthera guangdongensis</name>
    <dbReference type="NCBI Taxonomy" id="2320717"/>
    <lineage>
        <taxon>Eukaryota</taxon>
        <taxon>Viridiplantae</taxon>
        <taxon>Streptophyta</taxon>
        <taxon>Embryophyta</taxon>
        <taxon>Tracheophyta</taxon>
        <taxon>Spermatophyta</taxon>
        <taxon>Magnoliopsida</taxon>
        <taxon>Liliopsida</taxon>
        <taxon>Asparagales</taxon>
        <taxon>Orchidaceae</taxon>
        <taxon>Orchidoideae</taxon>
        <taxon>Orchideae</taxon>
        <taxon>Orchidinae</taxon>
        <taxon>Platanthera</taxon>
    </lineage>
</organism>
<dbReference type="EMBL" id="JBBWWR010000001">
    <property type="protein sequence ID" value="KAK8971284.1"/>
    <property type="molecule type" value="Genomic_DNA"/>
</dbReference>
<comment type="caution">
    <text evidence="5">The sequence shown here is derived from an EMBL/GenBank/DDBJ whole genome shotgun (WGS) entry which is preliminary data.</text>
</comment>
<reference evidence="5 6" key="1">
    <citation type="journal article" date="2022" name="Nat. Plants">
        <title>Genomes of leafy and leafless Platanthera orchids illuminate the evolution of mycoheterotrophy.</title>
        <authorList>
            <person name="Li M.H."/>
            <person name="Liu K.W."/>
            <person name="Li Z."/>
            <person name="Lu H.C."/>
            <person name="Ye Q.L."/>
            <person name="Zhang D."/>
            <person name="Wang J.Y."/>
            <person name="Li Y.F."/>
            <person name="Zhong Z.M."/>
            <person name="Liu X."/>
            <person name="Yu X."/>
            <person name="Liu D.K."/>
            <person name="Tu X.D."/>
            <person name="Liu B."/>
            <person name="Hao Y."/>
            <person name="Liao X.Y."/>
            <person name="Jiang Y.T."/>
            <person name="Sun W.H."/>
            <person name="Chen J."/>
            <person name="Chen Y.Q."/>
            <person name="Ai Y."/>
            <person name="Zhai J.W."/>
            <person name="Wu S.S."/>
            <person name="Zhou Z."/>
            <person name="Hsiao Y.Y."/>
            <person name="Wu W.L."/>
            <person name="Chen Y.Y."/>
            <person name="Lin Y.F."/>
            <person name="Hsu J.L."/>
            <person name="Li C.Y."/>
            <person name="Wang Z.W."/>
            <person name="Zhao X."/>
            <person name="Zhong W.Y."/>
            <person name="Ma X.K."/>
            <person name="Ma L."/>
            <person name="Huang J."/>
            <person name="Chen G.Z."/>
            <person name="Huang M.Z."/>
            <person name="Huang L."/>
            <person name="Peng D.H."/>
            <person name="Luo Y.B."/>
            <person name="Zou S.Q."/>
            <person name="Chen S.P."/>
            <person name="Lan S."/>
            <person name="Tsai W.C."/>
            <person name="Van de Peer Y."/>
            <person name="Liu Z.J."/>
        </authorList>
    </citation>
    <scope>NUCLEOTIDE SEQUENCE [LARGE SCALE GENOMIC DNA]</scope>
    <source>
        <strain evidence="5">Lor288</strain>
    </source>
</reference>
<evidence type="ECO:0000256" key="2">
    <source>
        <dbReference type="ARBA" id="ARBA00023134"/>
    </source>
</evidence>
<evidence type="ECO:0000259" key="4">
    <source>
        <dbReference type="PROSITE" id="PS51718"/>
    </source>
</evidence>
<evidence type="ECO:0000313" key="6">
    <source>
        <dbReference type="Proteomes" id="UP001412067"/>
    </source>
</evidence>
<dbReference type="Pfam" id="PF01031">
    <property type="entry name" value="Dynamin_M"/>
    <property type="match status" value="1"/>
</dbReference>
<feature type="domain" description="GED" evidence="3">
    <location>
        <begin position="557"/>
        <end position="650"/>
    </location>
</feature>
<evidence type="ECO:0000259" key="3">
    <source>
        <dbReference type="PROSITE" id="PS51388"/>
    </source>
</evidence>
<dbReference type="InterPro" id="IPR001401">
    <property type="entry name" value="Dynamin_GTPase"/>
</dbReference>
<keyword evidence="6" id="KW-1185">Reference proteome</keyword>